<dbReference type="InterPro" id="IPR000182">
    <property type="entry name" value="GNAT_dom"/>
</dbReference>
<sequence>MIVNLVVLYHGDDPVGFIGMEDRKVEMLFLAPEYWGYGFGVLLIDMAIKDYECLFVDVNEQNPKARCFYTHMGFREYDRTETDDQGNPFPIIRMRL</sequence>
<comment type="caution">
    <text evidence="4">The sequence shown here is derived from an EMBL/GenBank/DDBJ whole genome shotgun (WGS) entry which is preliminary data.</text>
</comment>
<proteinExistence type="predicted"/>
<dbReference type="PROSITE" id="PS51186">
    <property type="entry name" value="GNAT"/>
    <property type="match status" value="1"/>
</dbReference>
<keyword evidence="5" id="KW-1185">Reference proteome</keyword>
<evidence type="ECO:0000313" key="4">
    <source>
        <dbReference type="EMBL" id="MDM8146399.1"/>
    </source>
</evidence>
<name>A0ABT7U7A2_9BACE</name>
<dbReference type="InterPro" id="IPR016181">
    <property type="entry name" value="Acyl_CoA_acyltransferase"/>
</dbReference>
<evidence type="ECO:0000259" key="3">
    <source>
        <dbReference type="PROSITE" id="PS51186"/>
    </source>
</evidence>
<gene>
    <name evidence="4" type="ORF">QUW02_10805</name>
</gene>
<dbReference type="SUPFAM" id="SSF55729">
    <property type="entry name" value="Acyl-CoA N-acyltransferases (Nat)"/>
    <property type="match status" value="1"/>
</dbReference>
<evidence type="ECO:0000313" key="5">
    <source>
        <dbReference type="Proteomes" id="UP001228403"/>
    </source>
</evidence>
<accession>A0ABT7U7A2</accession>
<dbReference type="Gene3D" id="3.40.630.30">
    <property type="match status" value="1"/>
</dbReference>
<dbReference type="PANTHER" id="PTHR43800:SF1">
    <property type="entry name" value="PEPTIDYL-LYSINE N-ACETYLTRANSFERASE YJAB"/>
    <property type="match status" value="1"/>
</dbReference>
<reference evidence="4 5" key="1">
    <citation type="submission" date="2023-06" db="EMBL/GenBank/DDBJ databases">
        <authorList>
            <person name="Zeman M."/>
            <person name="Kubasova T."/>
            <person name="Jahodarova E."/>
            <person name="Nykrynova M."/>
            <person name="Rychlik I."/>
        </authorList>
    </citation>
    <scope>NUCLEOTIDE SEQUENCE [LARGE SCALE GENOMIC DNA]</scope>
    <source>
        <strain evidence="4 5">ET4</strain>
    </source>
</reference>
<dbReference type="CDD" id="cd04301">
    <property type="entry name" value="NAT_SF"/>
    <property type="match status" value="1"/>
</dbReference>
<keyword evidence="1 4" id="KW-0808">Transferase</keyword>
<organism evidence="4 5">
    <name type="scientific">Bacteroides eggerthii</name>
    <dbReference type="NCBI Taxonomy" id="28111"/>
    <lineage>
        <taxon>Bacteria</taxon>
        <taxon>Pseudomonadati</taxon>
        <taxon>Bacteroidota</taxon>
        <taxon>Bacteroidia</taxon>
        <taxon>Bacteroidales</taxon>
        <taxon>Bacteroidaceae</taxon>
        <taxon>Bacteroides</taxon>
    </lineage>
</organism>
<dbReference type="Proteomes" id="UP001228403">
    <property type="component" value="Unassembled WGS sequence"/>
</dbReference>
<dbReference type="PANTHER" id="PTHR43800">
    <property type="entry name" value="PEPTIDYL-LYSINE N-ACETYLTRANSFERASE YJAB"/>
    <property type="match status" value="1"/>
</dbReference>
<dbReference type="EC" id="2.3.1.-" evidence="4"/>
<evidence type="ECO:0000256" key="2">
    <source>
        <dbReference type="ARBA" id="ARBA00023315"/>
    </source>
</evidence>
<dbReference type="Pfam" id="PF13673">
    <property type="entry name" value="Acetyltransf_10"/>
    <property type="match status" value="1"/>
</dbReference>
<dbReference type="GO" id="GO:0016746">
    <property type="term" value="F:acyltransferase activity"/>
    <property type="evidence" value="ECO:0007669"/>
    <property type="project" value="UniProtKB-KW"/>
</dbReference>
<dbReference type="EMBL" id="JAUDCF010000030">
    <property type="protein sequence ID" value="MDM8146399.1"/>
    <property type="molecule type" value="Genomic_DNA"/>
</dbReference>
<feature type="domain" description="N-acetyltransferase" evidence="3">
    <location>
        <begin position="1"/>
        <end position="96"/>
    </location>
</feature>
<protein>
    <submittedName>
        <fullName evidence="4">GNAT family N-acetyltransferase</fullName>
        <ecNumber evidence="4">2.3.1.-</ecNumber>
    </submittedName>
</protein>
<reference evidence="5" key="2">
    <citation type="submission" date="2023-07" db="EMBL/GenBank/DDBJ databases">
        <title>Identification and characterization of horizontal gene transfer across gut microbiota members of farm animals based on homology search.</title>
        <authorList>
            <person name="Schwarzerova J."/>
            <person name="Nykrynova M."/>
            <person name="Jureckova K."/>
            <person name="Cejkova D."/>
            <person name="Rychlik I."/>
        </authorList>
    </citation>
    <scope>NUCLEOTIDE SEQUENCE [LARGE SCALE GENOMIC DNA]</scope>
    <source>
        <strain evidence="5">ET4</strain>
    </source>
</reference>
<evidence type="ECO:0000256" key="1">
    <source>
        <dbReference type="ARBA" id="ARBA00022679"/>
    </source>
</evidence>
<keyword evidence="2 4" id="KW-0012">Acyltransferase</keyword>